<comment type="caution">
    <text evidence="2">The sequence shown here is derived from an EMBL/GenBank/DDBJ whole genome shotgun (WGS) entry which is preliminary data.</text>
</comment>
<organism evidence="2 3">
    <name type="scientific">Streptomyces camponoticapitis</name>
    <dbReference type="NCBI Taxonomy" id="1616125"/>
    <lineage>
        <taxon>Bacteria</taxon>
        <taxon>Bacillati</taxon>
        <taxon>Actinomycetota</taxon>
        <taxon>Actinomycetes</taxon>
        <taxon>Kitasatosporales</taxon>
        <taxon>Streptomycetaceae</taxon>
        <taxon>Streptomyces</taxon>
    </lineage>
</organism>
<evidence type="ECO:0000256" key="1">
    <source>
        <dbReference type="SAM" id="MobiDB-lite"/>
    </source>
</evidence>
<reference evidence="3" key="1">
    <citation type="journal article" date="2019" name="Int. J. Syst. Evol. Microbiol.">
        <title>The Global Catalogue of Microorganisms (GCM) 10K type strain sequencing project: providing services to taxonomists for standard genome sequencing and annotation.</title>
        <authorList>
            <consortium name="The Broad Institute Genomics Platform"/>
            <consortium name="The Broad Institute Genome Sequencing Center for Infectious Disease"/>
            <person name="Wu L."/>
            <person name="Ma J."/>
        </authorList>
    </citation>
    <scope>NUCLEOTIDE SEQUENCE [LARGE SCALE GENOMIC DNA]</scope>
    <source>
        <strain evidence="3">CGMCC 4.7275</strain>
    </source>
</reference>
<sequence>MSLTGWGMKAPLTFNRGSSSEASADEHPASETSDASDAADTSTARAAVRRLAPRRTGRPPHALTGSRP</sequence>
<feature type="compositionally biased region" description="Low complexity" evidence="1">
    <location>
        <begin position="32"/>
        <end position="46"/>
    </location>
</feature>
<keyword evidence="3" id="KW-1185">Reference proteome</keyword>
<evidence type="ECO:0000313" key="2">
    <source>
        <dbReference type="EMBL" id="GGJ82963.1"/>
    </source>
</evidence>
<protein>
    <submittedName>
        <fullName evidence="2">Uncharacterized protein</fullName>
    </submittedName>
</protein>
<gene>
    <name evidence="2" type="ORF">GCM10011583_13240</name>
</gene>
<dbReference type="EMBL" id="BMMV01000003">
    <property type="protein sequence ID" value="GGJ82963.1"/>
    <property type="molecule type" value="Genomic_DNA"/>
</dbReference>
<feature type="region of interest" description="Disordered" evidence="1">
    <location>
        <begin position="1"/>
        <end position="68"/>
    </location>
</feature>
<accession>A0ABQ2E3N3</accession>
<feature type="compositionally biased region" description="Basic residues" evidence="1">
    <location>
        <begin position="47"/>
        <end position="58"/>
    </location>
</feature>
<name>A0ABQ2E3N3_9ACTN</name>
<evidence type="ECO:0000313" key="3">
    <source>
        <dbReference type="Proteomes" id="UP000660265"/>
    </source>
</evidence>
<proteinExistence type="predicted"/>
<dbReference type="Proteomes" id="UP000660265">
    <property type="component" value="Unassembled WGS sequence"/>
</dbReference>